<evidence type="ECO:0000259" key="3">
    <source>
        <dbReference type="PROSITE" id="PS01124"/>
    </source>
</evidence>
<dbReference type="Pfam" id="PF12833">
    <property type="entry name" value="HTH_18"/>
    <property type="match status" value="1"/>
</dbReference>
<dbReference type="GO" id="GO:0003700">
    <property type="term" value="F:DNA-binding transcription factor activity"/>
    <property type="evidence" value="ECO:0007669"/>
    <property type="project" value="InterPro"/>
</dbReference>
<evidence type="ECO:0000313" key="5">
    <source>
        <dbReference type="Proteomes" id="UP000426235"/>
    </source>
</evidence>
<proteinExistence type="predicted"/>
<reference evidence="4" key="1">
    <citation type="submission" date="2019-12" db="EMBL/GenBank/DDBJ databases">
        <title>Hybrid Genome Assemblies of two High G+C Isolates from Undergraduate Microbiology Courses.</title>
        <authorList>
            <person name="Ne Ville C.J."/>
            <person name="Enright D."/>
            <person name="Hernandez I."/>
            <person name="Dodsworth J."/>
            <person name="Orwin P.M."/>
        </authorList>
    </citation>
    <scope>NUCLEOTIDE SEQUENCE [LARGE SCALE GENOMIC DNA]</scope>
    <source>
        <strain evidence="4">Neo</strain>
    </source>
</reference>
<dbReference type="InterPro" id="IPR029062">
    <property type="entry name" value="Class_I_gatase-like"/>
</dbReference>
<name>A0A6I6H6H1_9PSED</name>
<dbReference type="Proteomes" id="UP000426235">
    <property type="component" value="Chromosome"/>
</dbReference>
<accession>A0A6I6H6H1</accession>
<gene>
    <name evidence="4" type="ORF">GPJ81_04655</name>
</gene>
<organism evidence="4 5">
    <name type="scientific">Pseudomonas alkylphenolica</name>
    <dbReference type="NCBI Taxonomy" id="237609"/>
    <lineage>
        <taxon>Bacteria</taxon>
        <taxon>Pseudomonadati</taxon>
        <taxon>Pseudomonadota</taxon>
        <taxon>Gammaproteobacteria</taxon>
        <taxon>Pseudomonadales</taxon>
        <taxon>Pseudomonadaceae</taxon>
        <taxon>Pseudomonas</taxon>
    </lineage>
</organism>
<dbReference type="Pfam" id="PF01965">
    <property type="entry name" value="DJ-1_PfpI"/>
    <property type="match status" value="1"/>
</dbReference>
<feature type="domain" description="HTH araC/xylS-type" evidence="3">
    <location>
        <begin position="223"/>
        <end position="321"/>
    </location>
</feature>
<dbReference type="PANTHER" id="PTHR43130:SF11">
    <property type="entry name" value="TRANSCRIPTIONAL REGULATORY PROTEIN"/>
    <property type="match status" value="1"/>
</dbReference>
<evidence type="ECO:0000256" key="1">
    <source>
        <dbReference type="ARBA" id="ARBA00023015"/>
    </source>
</evidence>
<keyword evidence="2" id="KW-0804">Transcription</keyword>
<dbReference type="GO" id="GO:0043565">
    <property type="term" value="F:sequence-specific DNA binding"/>
    <property type="evidence" value="ECO:0007669"/>
    <property type="project" value="InterPro"/>
</dbReference>
<dbReference type="AlphaFoldDB" id="A0A6I6H6H1"/>
<evidence type="ECO:0000313" key="4">
    <source>
        <dbReference type="EMBL" id="QGW75988.1"/>
    </source>
</evidence>
<dbReference type="SUPFAM" id="SSF52317">
    <property type="entry name" value="Class I glutamine amidotransferase-like"/>
    <property type="match status" value="1"/>
</dbReference>
<dbReference type="InterPro" id="IPR002818">
    <property type="entry name" value="DJ-1/PfpI"/>
</dbReference>
<keyword evidence="5" id="KW-1185">Reference proteome</keyword>
<protein>
    <submittedName>
        <fullName evidence="4">Helix-turn-helix domain-containing protein</fullName>
    </submittedName>
</protein>
<sequence length="321" mass="34598">MHDFTILVVPGAFASSVSATLDILATAATVAERHGEATPRWRVCGPQPGPVTLGHGLQLHVEPLENSAADSSCWVIPGIGVSDVDMLERRLEEAWVAPLLCALNAHLSNGKEIAASCSAVFLLHAAGLLDGRKVTTSWWLAPHLQRISPRCCVDPDVMVLADPPLTTAGAAFAQTDLMLHLLRRRLSPGIADAVGKALLLDRRHLQSPFVVPAMMAQGNALISNLTAQIEASLPQLPGVKALAAQAGMSERTLSRHVHKATGHSTRQLIQRVQLNKARALLESSKYSVESVAEQVGYQDATALRRLMRRLLNASPRQLRQH</sequence>
<dbReference type="SMART" id="SM00342">
    <property type="entry name" value="HTH_ARAC"/>
    <property type="match status" value="1"/>
</dbReference>
<dbReference type="SUPFAM" id="SSF46689">
    <property type="entry name" value="Homeodomain-like"/>
    <property type="match status" value="1"/>
</dbReference>
<dbReference type="InterPro" id="IPR009057">
    <property type="entry name" value="Homeodomain-like_sf"/>
</dbReference>
<dbReference type="EMBL" id="CP046621">
    <property type="protein sequence ID" value="QGW75988.1"/>
    <property type="molecule type" value="Genomic_DNA"/>
</dbReference>
<evidence type="ECO:0000256" key="2">
    <source>
        <dbReference type="ARBA" id="ARBA00023163"/>
    </source>
</evidence>
<dbReference type="RefSeq" id="WP_157191157.1">
    <property type="nucleotide sequence ID" value="NZ_CP046621.1"/>
</dbReference>
<dbReference type="InterPro" id="IPR052158">
    <property type="entry name" value="INH-QAR"/>
</dbReference>
<dbReference type="InterPro" id="IPR018060">
    <property type="entry name" value="HTH_AraC"/>
</dbReference>
<dbReference type="PANTHER" id="PTHR43130">
    <property type="entry name" value="ARAC-FAMILY TRANSCRIPTIONAL REGULATOR"/>
    <property type="match status" value="1"/>
</dbReference>
<dbReference type="PROSITE" id="PS01124">
    <property type="entry name" value="HTH_ARAC_FAMILY_2"/>
    <property type="match status" value="1"/>
</dbReference>
<dbReference type="Gene3D" id="1.10.10.60">
    <property type="entry name" value="Homeodomain-like"/>
    <property type="match status" value="1"/>
</dbReference>
<keyword evidence="1" id="KW-0805">Transcription regulation</keyword>
<dbReference type="Gene3D" id="3.40.50.880">
    <property type="match status" value="1"/>
</dbReference>